<protein>
    <submittedName>
        <fullName evidence="2">Uncharacterized protein</fullName>
    </submittedName>
</protein>
<feature type="region of interest" description="Disordered" evidence="1">
    <location>
        <begin position="1"/>
        <end position="23"/>
    </location>
</feature>
<evidence type="ECO:0000313" key="3">
    <source>
        <dbReference type="Proteomes" id="UP001199322"/>
    </source>
</evidence>
<dbReference type="RefSeq" id="WP_125472809.1">
    <property type="nucleotide sequence ID" value="NZ_JACBXL010000003.1"/>
</dbReference>
<accession>A0AAW4Q3X3</accession>
<gene>
    <name evidence="2" type="ORF">DEE74_04335</name>
</gene>
<organism evidence="2 3">
    <name type="scientific">Ralstonia pickettii</name>
    <name type="common">Burkholderia pickettii</name>
    <dbReference type="NCBI Taxonomy" id="329"/>
    <lineage>
        <taxon>Bacteria</taxon>
        <taxon>Pseudomonadati</taxon>
        <taxon>Pseudomonadota</taxon>
        <taxon>Betaproteobacteria</taxon>
        <taxon>Burkholderiales</taxon>
        <taxon>Burkholderiaceae</taxon>
        <taxon>Ralstonia</taxon>
    </lineage>
</organism>
<dbReference type="AlphaFoldDB" id="A0AAW4Q3X3"/>
<comment type="caution">
    <text evidence="2">The sequence shown here is derived from an EMBL/GenBank/DDBJ whole genome shotgun (WGS) entry which is preliminary data.</text>
</comment>
<dbReference type="EMBL" id="QGBI01000004">
    <property type="protein sequence ID" value="MBX3889088.1"/>
    <property type="molecule type" value="Genomic_DNA"/>
</dbReference>
<dbReference type="Proteomes" id="UP001199322">
    <property type="component" value="Unassembled WGS sequence"/>
</dbReference>
<proteinExistence type="predicted"/>
<evidence type="ECO:0000313" key="2">
    <source>
        <dbReference type="EMBL" id="MBX3889088.1"/>
    </source>
</evidence>
<evidence type="ECO:0000256" key="1">
    <source>
        <dbReference type="SAM" id="MobiDB-lite"/>
    </source>
</evidence>
<reference evidence="2" key="1">
    <citation type="submission" date="2018-06" db="EMBL/GenBank/DDBJ databases">
        <authorList>
            <person name="O'Rourke A."/>
        </authorList>
    </citation>
    <scope>NUCLEOTIDE SEQUENCE</scope>
    <source>
        <strain evidence="2">132550021-3</strain>
    </source>
</reference>
<name>A0AAW4Q3X3_RALPI</name>
<sequence length="170" mass="18940">MSKTRSPLRFRMAPSTTGSRSGSPLIVVTQHRPWCAQGFCTVQRCRGLTACGACRRAVAAQAAIPAHPIACSCRDMRAGGRLATHLSAGSAIKKELIVAILPIHLKEHSPFFLVFNSFFSRYAIDIEIIFSRGNRLPPSRKWRSHEEKPAQDSDSSTRFFRANIQNRVLF</sequence>